<sequence length="174" mass="19468">MTFTNFYPKDCDYCGTHVPAKAGIYDYGTVSCTETISQYKGNDYRYFCLPAYNTEHSTNFATTDEAQQAEWQAQEDATAAAREKVRLDLVNGALADYATRANVKSLAQVIIKITGADIAVDALTVDQICDVRNELQKRINRKENKTVLDEYKRDDKCNRCGGAGRADKWIHTGS</sequence>
<name>A0A6J5MMT0_9CAUD</name>
<evidence type="ECO:0000313" key="1">
    <source>
        <dbReference type="EMBL" id="CAB4148405.1"/>
    </source>
</evidence>
<reference evidence="1" key="1">
    <citation type="submission" date="2020-04" db="EMBL/GenBank/DDBJ databases">
        <authorList>
            <person name="Chiriac C."/>
            <person name="Salcher M."/>
            <person name="Ghai R."/>
            <person name="Kavagutti S V."/>
        </authorList>
    </citation>
    <scope>NUCLEOTIDE SEQUENCE</scope>
</reference>
<protein>
    <submittedName>
        <fullName evidence="1">Uncharacterized protein</fullName>
    </submittedName>
</protein>
<gene>
    <name evidence="1" type="ORF">UFOVP526_1</name>
</gene>
<proteinExistence type="predicted"/>
<feature type="non-terminal residue" evidence="1">
    <location>
        <position position="174"/>
    </location>
</feature>
<accession>A0A6J5MMT0</accession>
<organism evidence="1">
    <name type="scientific">uncultured Caudovirales phage</name>
    <dbReference type="NCBI Taxonomy" id="2100421"/>
    <lineage>
        <taxon>Viruses</taxon>
        <taxon>Duplodnaviria</taxon>
        <taxon>Heunggongvirae</taxon>
        <taxon>Uroviricota</taxon>
        <taxon>Caudoviricetes</taxon>
        <taxon>Peduoviridae</taxon>
        <taxon>Maltschvirus</taxon>
        <taxon>Maltschvirus maltsch</taxon>
    </lineage>
</organism>
<dbReference type="EMBL" id="LR796498">
    <property type="protein sequence ID" value="CAB4148405.1"/>
    <property type="molecule type" value="Genomic_DNA"/>
</dbReference>